<dbReference type="STRING" id="1447883.A0A2B7WY21"/>
<dbReference type="PANTHER" id="PTHR22910">
    <property type="entry name" value="PROTEIN MGARP"/>
    <property type="match status" value="1"/>
</dbReference>
<feature type="compositionally biased region" description="Low complexity" evidence="1">
    <location>
        <begin position="340"/>
        <end position="385"/>
    </location>
</feature>
<feature type="compositionally biased region" description="Acidic residues" evidence="1">
    <location>
        <begin position="303"/>
        <end position="314"/>
    </location>
</feature>
<feature type="compositionally biased region" description="Basic and acidic residues" evidence="1">
    <location>
        <begin position="579"/>
        <end position="605"/>
    </location>
</feature>
<feature type="compositionally biased region" description="Basic and acidic residues" evidence="1">
    <location>
        <begin position="392"/>
        <end position="410"/>
    </location>
</feature>
<feature type="region of interest" description="Disordered" evidence="1">
    <location>
        <begin position="509"/>
        <end position="605"/>
    </location>
</feature>
<dbReference type="Proteomes" id="UP000224634">
    <property type="component" value="Unassembled WGS sequence"/>
</dbReference>
<dbReference type="EMBL" id="PDNA01000238">
    <property type="protein sequence ID" value="PGH01328.1"/>
    <property type="molecule type" value="Genomic_DNA"/>
</dbReference>
<evidence type="ECO:0000256" key="1">
    <source>
        <dbReference type="SAM" id="MobiDB-lite"/>
    </source>
</evidence>
<dbReference type="Gene3D" id="2.30.30.140">
    <property type="match status" value="1"/>
</dbReference>
<dbReference type="GO" id="GO:0005739">
    <property type="term" value="C:mitochondrion"/>
    <property type="evidence" value="ECO:0007669"/>
    <property type="project" value="InterPro"/>
</dbReference>
<feature type="compositionally biased region" description="Polar residues" evidence="1">
    <location>
        <begin position="19"/>
        <end position="29"/>
    </location>
</feature>
<feature type="compositionally biased region" description="Low complexity" evidence="1">
    <location>
        <begin position="95"/>
        <end position="111"/>
    </location>
</feature>
<feature type="compositionally biased region" description="Basic residues" evidence="1">
    <location>
        <begin position="129"/>
        <end position="139"/>
    </location>
</feature>
<proteinExistence type="predicted"/>
<dbReference type="AlphaFoldDB" id="A0A2B7WY21"/>
<accession>A0A2B7WY21</accession>
<feature type="compositionally biased region" description="Basic and acidic residues" evidence="1">
    <location>
        <begin position="326"/>
        <end position="338"/>
    </location>
</feature>
<dbReference type="InterPro" id="IPR026093">
    <property type="entry name" value="MGARP"/>
</dbReference>
<gene>
    <name evidence="3" type="ORF">AJ80_09018</name>
</gene>
<feature type="compositionally biased region" description="Basic and acidic residues" evidence="1">
    <location>
        <begin position="47"/>
        <end position="63"/>
    </location>
</feature>
<feature type="region of interest" description="Disordered" evidence="1">
    <location>
        <begin position="1"/>
        <end position="141"/>
    </location>
</feature>
<dbReference type="PANTHER" id="PTHR22910:SF6">
    <property type="entry name" value="PROTEIN MGARP"/>
    <property type="match status" value="1"/>
</dbReference>
<dbReference type="SUPFAM" id="SSF63748">
    <property type="entry name" value="Tudor/PWWP/MBT"/>
    <property type="match status" value="1"/>
</dbReference>
<organism evidence="3 4">
    <name type="scientific">Polytolypa hystricis (strain UAMH7299)</name>
    <dbReference type="NCBI Taxonomy" id="1447883"/>
    <lineage>
        <taxon>Eukaryota</taxon>
        <taxon>Fungi</taxon>
        <taxon>Dikarya</taxon>
        <taxon>Ascomycota</taxon>
        <taxon>Pezizomycotina</taxon>
        <taxon>Eurotiomycetes</taxon>
        <taxon>Eurotiomycetidae</taxon>
        <taxon>Onygenales</taxon>
        <taxon>Onygenales incertae sedis</taxon>
        <taxon>Polytolypa</taxon>
    </lineage>
</organism>
<comment type="caution">
    <text evidence="3">The sequence shown here is derived from an EMBL/GenBank/DDBJ whole genome shotgun (WGS) entry which is preliminary data.</text>
</comment>
<feature type="domain" description="PWWP" evidence="2">
    <location>
        <begin position="150"/>
        <end position="257"/>
    </location>
</feature>
<evidence type="ECO:0000259" key="2">
    <source>
        <dbReference type="Pfam" id="PF00855"/>
    </source>
</evidence>
<sequence length="605" mass="64920">MAEDTSAAATSVLEKKVTSAESPDTSSVQDGGDAVVKSADASGDATAAKESEKSESATEDKPAESSAPAESEEAADKTEGAAAAVGEGEGEGEGEAPAAEPEAGANGTPAASTKKSNGKRKSTSVPEHKGKKLNRKKSAARITHLDAQPGEHYLARQKGWSAWPSVICDEEMLPQSLLATRPVTTKQLDGTYRPDYADGGKRVHERTFPIMYLHTNEFSWISNTGITPLDTSTCKDISEKGKSKNLLAAYQVAAENHDLQWYKDMLEEHQRALQQDEEEREARVAAKATKQDKKKRKSMDVSDQQEDEEMEEAGEEKRKTTKKRKKDVESEGESDKPIKTPKTATKLKLTTPKTPATGEITGKKAAGGRAAKAKGAAAKKGGKAAASDEETLAEKPKDAGKKAVDMQEAKAQRENQVRWLRHKLQKGFLSDKAPEEDELETMSGYIRKLESYQDLEVSIIRATKINKVLKAIIKLGSIPKDEEFNFRGRAVNILVKWKDVLGKDVPAAVAGPAAGSETPAAESKKKEGSKPAANGVHKQVNGKVEEAAAASPETPADKDVDMPDAPEGSAAGEEEKEEKEEKEKSGSPTSAKEEESSKEAVEATT</sequence>
<protein>
    <recommendedName>
        <fullName evidence="2">PWWP domain-containing protein</fullName>
    </recommendedName>
</protein>
<keyword evidence="4" id="KW-1185">Reference proteome</keyword>
<evidence type="ECO:0000313" key="3">
    <source>
        <dbReference type="EMBL" id="PGH01328.1"/>
    </source>
</evidence>
<reference evidence="3 4" key="1">
    <citation type="submission" date="2017-10" db="EMBL/GenBank/DDBJ databases">
        <title>Comparative genomics in systemic dimorphic fungi from Ajellomycetaceae.</title>
        <authorList>
            <person name="Munoz J.F."/>
            <person name="Mcewen J.G."/>
            <person name="Clay O.K."/>
            <person name="Cuomo C.A."/>
        </authorList>
    </citation>
    <scope>NUCLEOTIDE SEQUENCE [LARGE SCALE GENOMIC DNA]</scope>
    <source>
        <strain evidence="3 4">UAMH7299</strain>
    </source>
</reference>
<dbReference type="Pfam" id="PF00855">
    <property type="entry name" value="PWWP"/>
    <property type="match status" value="1"/>
</dbReference>
<name>A0A2B7WY21_POLH7</name>
<evidence type="ECO:0000313" key="4">
    <source>
        <dbReference type="Proteomes" id="UP000224634"/>
    </source>
</evidence>
<feature type="region of interest" description="Disordered" evidence="1">
    <location>
        <begin position="272"/>
        <end position="410"/>
    </location>
</feature>
<dbReference type="OrthoDB" id="62853at2759"/>
<dbReference type="InterPro" id="IPR000313">
    <property type="entry name" value="PWWP_dom"/>
</dbReference>